<dbReference type="Pfam" id="PF08239">
    <property type="entry name" value="SH3_3"/>
    <property type="match status" value="1"/>
</dbReference>
<evidence type="ECO:0000256" key="1">
    <source>
        <dbReference type="SAM" id="MobiDB-lite"/>
    </source>
</evidence>
<dbReference type="STRING" id="999627.SAMN05216236_1114"/>
<dbReference type="SMART" id="SM00287">
    <property type="entry name" value="SH3b"/>
    <property type="match status" value="1"/>
</dbReference>
<dbReference type="Gene3D" id="2.30.30.40">
    <property type="entry name" value="SH3 Domains"/>
    <property type="match status" value="1"/>
</dbReference>
<feature type="region of interest" description="Disordered" evidence="1">
    <location>
        <begin position="76"/>
        <end position="95"/>
    </location>
</feature>
<feature type="domain" description="SH3b" evidence="2">
    <location>
        <begin position="148"/>
        <end position="213"/>
    </location>
</feature>
<evidence type="ECO:0000313" key="4">
    <source>
        <dbReference type="Proteomes" id="UP000182466"/>
    </source>
</evidence>
<dbReference type="InterPro" id="IPR003646">
    <property type="entry name" value="SH3-like_bac-type"/>
</dbReference>
<keyword evidence="4" id="KW-1185">Reference proteome</keyword>
<dbReference type="AlphaFoldDB" id="A0A1I7BLM4"/>
<evidence type="ECO:0000259" key="2">
    <source>
        <dbReference type="PROSITE" id="PS51781"/>
    </source>
</evidence>
<organism evidence="3 4">
    <name type="scientific">Sedimentitalea nanhaiensis</name>
    <dbReference type="NCBI Taxonomy" id="999627"/>
    <lineage>
        <taxon>Bacteria</taxon>
        <taxon>Pseudomonadati</taxon>
        <taxon>Pseudomonadota</taxon>
        <taxon>Alphaproteobacteria</taxon>
        <taxon>Rhodobacterales</taxon>
        <taxon>Paracoccaceae</taxon>
        <taxon>Sedimentitalea</taxon>
    </lineage>
</organism>
<accession>A0A1I7BLM4</accession>
<feature type="compositionally biased region" description="Polar residues" evidence="1">
    <location>
        <begin position="78"/>
        <end position="87"/>
    </location>
</feature>
<dbReference type="eggNOG" id="COG4991">
    <property type="taxonomic scope" value="Bacteria"/>
</dbReference>
<dbReference type="EMBL" id="FPAW01000011">
    <property type="protein sequence ID" value="SFT88062.1"/>
    <property type="molecule type" value="Genomic_DNA"/>
</dbReference>
<dbReference type="OrthoDB" id="7433551at2"/>
<dbReference type="Proteomes" id="UP000182466">
    <property type="component" value="Unassembled WGS sequence"/>
</dbReference>
<sequence>MRFVFSSFAILGLVFYELSGGRDFQPPEPPAIDAAPQASAAAIPKPVVRRAAPQQVARTATTSTKTLVATQAVATVSPRDTTASRPQDGSADLSRVRSSLSQGLTLLPDSNPPSGLTLATLELGASGLGSTADAEPAARTAVLEPAPTDLREVTGTRVNMRDGPGTIYPVVARLNIGHQVEVLSTSGTGWLRLRTLPEGQLGWISSSLVSKRNR</sequence>
<proteinExistence type="predicted"/>
<name>A0A1I7BLM4_9RHOB</name>
<dbReference type="RefSeq" id="WP_051372328.1">
    <property type="nucleotide sequence ID" value="NZ_FPAW01000011.1"/>
</dbReference>
<gene>
    <name evidence="3" type="ORF">SAMN05216236_1114</name>
</gene>
<protein>
    <submittedName>
        <fullName evidence="3">SH3 domain-containing protein</fullName>
    </submittedName>
</protein>
<reference evidence="3 4" key="1">
    <citation type="submission" date="2016-10" db="EMBL/GenBank/DDBJ databases">
        <authorList>
            <person name="de Groot N.N."/>
        </authorList>
    </citation>
    <scope>NUCLEOTIDE SEQUENCE [LARGE SCALE GENOMIC DNA]</scope>
    <source>
        <strain evidence="3 4">CGMCC 1.10959</strain>
    </source>
</reference>
<dbReference type="PROSITE" id="PS51781">
    <property type="entry name" value="SH3B"/>
    <property type="match status" value="1"/>
</dbReference>
<evidence type="ECO:0000313" key="3">
    <source>
        <dbReference type="EMBL" id="SFT88062.1"/>
    </source>
</evidence>